<name>A0A9P6TD75_9BASI</name>
<dbReference type="PANTHER" id="PTHR12390:SF0">
    <property type="entry name" value="UROPORPHYRINOGEN-III SYNTHASE"/>
    <property type="match status" value="1"/>
</dbReference>
<organism evidence="2 3">
    <name type="scientific">Cronartium quercuum f. sp. fusiforme G11</name>
    <dbReference type="NCBI Taxonomy" id="708437"/>
    <lineage>
        <taxon>Eukaryota</taxon>
        <taxon>Fungi</taxon>
        <taxon>Dikarya</taxon>
        <taxon>Basidiomycota</taxon>
        <taxon>Pucciniomycotina</taxon>
        <taxon>Pucciniomycetes</taxon>
        <taxon>Pucciniales</taxon>
        <taxon>Coleosporiaceae</taxon>
        <taxon>Cronartium</taxon>
    </lineage>
</organism>
<dbReference type="InterPro" id="IPR003754">
    <property type="entry name" value="4pyrrol_synth_uPrphyn_synth"/>
</dbReference>
<dbReference type="Proteomes" id="UP000886653">
    <property type="component" value="Unassembled WGS sequence"/>
</dbReference>
<dbReference type="SUPFAM" id="SSF69618">
    <property type="entry name" value="HemD-like"/>
    <property type="match status" value="1"/>
</dbReference>
<evidence type="ECO:0000313" key="3">
    <source>
        <dbReference type="Proteomes" id="UP000886653"/>
    </source>
</evidence>
<proteinExistence type="predicted"/>
<dbReference type="EMBL" id="MU167248">
    <property type="protein sequence ID" value="KAG0147415.1"/>
    <property type="molecule type" value="Genomic_DNA"/>
</dbReference>
<dbReference type="Pfam" id="PF02602">
    <property type="entry name" value="HEM4"/>
    <property type="match status" value="1"/>
</dbReference>
<dbReference type="InterPro" id="IPR039793">
    <property type="entry name" value="UROS/Hem4"/>
</dbReference>
<dbReference type="GO" id="GO:0004852">
    <property type="term" value="F:uroporphyrinogen-III synthase activity"/>
    <property type="evidence" value="ECO:0007669"/>
    <property type="project" value="InterPro"/>
</dbReference>
<dbReference type="OrthoDB" id="5595751at2759"/>
<dbReference type="GO" id="GO:0005829">
    <property type="term" value="C:cytosol"/>
    <property type="evidence" value="ECO:0007669"/>
    <property type="project" value="TreeGrafter"/>
</dbReference>
<evidence type="ECO:0000313" key="2">
    <source>
        <dbReference type="EMBL" id="KAG0147415.1"/>
    </source>
</evidence>
<dbReference type="Gene3D" id="3.40.50.10090">
    <property type="match status" value="2"/>
</dbReference>
<dbReference type="InterPro" id="IPR036108">
    <property type="entry name" value="4pyrrol_syn_uPrphyn_synt_sf"/>
</dbReference>
<dbReference type="AlphaFoldDB" id="A0A9P6TD75"/>
<dbReference type="GO" id="GO:0006780">
    <property type="term" value="P:uroporphyrinogen III biosynthetic process"/>
    <property type="evidence" value="ECO:0007669"/>
    <property type="project" value="InterPro"/>
</dbReference>
<accession>A0A9P6TD75</accession>
<protein>
    <recommendedName>
        <fullName evidence="1">Tetrapyrrole biosynthesis uroporphyrinogen III synthase domain-containing protein</fullName>
    </recommendedName>
</protein>
<dbReference type="CDD" id="cd06578">
    <property type="entry name" value="HemD"/>
    <property type="match status" value="1"/>
</dbReference>
<sequence>MNECPGQPSSLQQIRTGLQTTDLTLVEPSLPNQVCIPPAQSTTVILVKHPVPCFDEDLWTIKLRALSYEPVYLPVLDFSFDRINELAKLLQAGSKGRWAGVVVTSARSAEALQKAIYHLRPQTLPPSSDWSSVPFFAVGPATARALQRLEDPSGSCVPPLGGLSVLGEHEAGSGQMLGSFISRHFGANAPNSSPVLPLLYLTGAHQHPGLSGALSSAQPPIPFVEFQVYTARPVPSPTLQPQPITPPRWAVFFSPNSASIGFPRLKELLDTHLSDSLRFAAIGPSTCDALKSILGRSPDAVAKRPQPDSLLEAIRAVENESHTSASTFSNYSTSSSI</sequence>
<gene>
    <name evidence="2" type="ORF">CROQUDRAFT_670558</name>
</gene>
<dbReference type="PANTHER" id="PTHR12390">
    <property type="entry name" value="UROPORPHYRINOGEN III SYNTHASE"/>
    <property type="match status" value="1"/>
</dbReference>
<feature type="domain" description="Tetrapyrrole biosynthesis uroporphyrinogen III synthase" evidence="1">
    <location>
        <begin position="62"/>
        <end position="312"/>
    </location>
</feature>
<evidence type="ECO:0000259" key="1">
    <source>
        <dbReference type="Pfam" id="PF02602"/>
    </source>
</evidence>
<reference evidence="2" key="1">
    <citation type="submission" date="2013-11" db="EMBL/GenBank/DDBJ databases">
        <title>Genome sequence of the fusiform rust pathogen reveals effectors for host alternation and coevolution with pine.</title>
        <authorList>
            <consortium name="DOE Joint Genome Institute"/>
            <person name="Smith K."/>
            <person name="Pendleton A."/>
            <person name="Kubisiak T."/>
            <person name="Anderson C."/>
            <person name="Salamov A."/>
            <person name="Aerts A."/>
            <person name="Riley R."/>
            <person name="Clum A."/>
            <person name="Lindquist E."/>
            <person name="Ence D."/>
            <person name="Campbell M."/>
            <person name="Kronenberg Z."/>
            <person name="Feau N."/>
            <person name="Dhillon B."/>
            <person name="Hamelin R."/>
            <person name="Burleigh J."/>
            <person name="Smith J."/>
            <person name="Yandell M."/>
            <person name="Nelson C."/>
            <person name="Grigoriev I."/>
            <person name="Davis J."/>
        </authorList>
    </citation>
    <scope>NUCLEOTIDE SEQUENCE</scope>
    <source>
        <strain evidence="2">G11</strain>
    </source>
</reference>
<keyword evidence="3" id="KW-1185">Reference proteome</keyword>
<comment type="caution">
    <text evidence="2">The sequence shown here is derived from an EMBL/GenBank/DDBJ whole genome shotgun (WGS) entry which is preliminary data.</text>
</comment>